<accession>A0AAV9SE50</accession>
<feature type="region of interest" description="Disordered" evidence="1">
    <location>
        <begin position="307"/>
        <end position="398"/>
    </location>
</feature>
<dbReference type="Proteomes" id="UP001311232">
    <property type="component" value="Unassembled WGS sequence"/>
</dbReference>
<sequence length="398" mass="42499">MLLPSFGPQQNTTVTLGTSQMDQADNGVISLWEYLRREAEKSSRQAAEERKQRSPFWGTRLARPFPSTDPLRYQSFPSSHRQPPPPESTTFQQRSSQPEFGAARFLCPVRGCSPSPLHSPCSDPAPSRQRRRRRRGASIPVAEGCANASSSLLEGWTTASRLSPVSPGFLLDVSTPASTEGRLHAPVTTADLPQLTSAAAPAELATTTAASPQLLSAAKLQDPQHAAKSTEPQPAAGGSSEPRLVPEGLMSGLPPLPRHVPEEPVGGLPPLPCLVPEEPKGGLPPRPGPEHLLGFLWGVLMELTHDSKPLLPAPEGFEDEPPLLPAPEGFEDEAPLPPAPEGFEDEPPLLPAPEGFEDEPLLILDSGPDTLEPDSRPDTLEPDSGPDTLQPDSGPDTH</sequence>
<feature type="region of interest" description="Disordered" evidence="1">
    <location>
        <begin position="115"/>
        <end position="141"/>
    </location>
</feature>
<feature type="region of interest" description="Disordered" evidence="1">
    <location>
        <begin position="1"/>
        <end position="22"/>
    </location>
</feature>
<dbReference type="EMBL" id="JAHHUM010000477">
    <property type="protein sequence ID" value="KAK5619673.1"/>
    <property type="molecule type" value="Genomic_DNA"/>
</dbReference>
<comment type="caution">
    <text evidence="2">The sequence shown here is derived from an EMBL/GenBank/DDBJ whole genome shotgun (WGS) entry which is preliminary data.</text>
</comment>
<protein>
    <submittedName>
        <fullName evidence="2">Uncharacterized protein</fullName>
    </submittedName>
</protein>
<feature type="compositionally biased region" description="Polar residues" evidence="1">
    <location>
        <begin position="7"/>
        <end position="22"/>
    </location>
</feature>
<evidence type="ECO:0000313" key="3">
    <source>
        <dbReference type="Proteomes" id="UP001311232"/>
    </source>
</evidence>
<feature type="region of interest" description="Disordered" evidence="1">
    <location>
        <begin position="40"/>
        <end position="97"/>
    </location>
</feature>
<dbReference type="AlphaFoldDB" id="A0AAV9SE50"/>
<keyword evidence="3" id="KW-1185">Reference proteome</keyword>
<evidence type="ECO:0000313" key="2">
    <source>
        <dbReference type="EMBL" id="KAK5619673.1"/>
    </source>
</evidence>
<name>A0AAV9SE50_9TELE</name>
<feature type="compositionally biased region" description="Basic and acidic residues" evidence="1">
    <location>
        <begin position="40"/>
        <end position="52"/>
    </location>
</feature>
<evidence type="ECO:0000256" key="1">
    <source>
        <dbReference type="SAM" id="MobiDB-lite"/>
    </source>
</evidence>
<reference evidence="2 3" key="1">
    <citation type="submission" date="2021-06" db="EMBL/GenBank/DDBJ databases">
        <authorList>
            <person name="Palmer J.M."/>
        </authorList>
    </citation>
    <scope>NUCLEOTIDE SEQUENCE [LARGE SCALE GENOMIC DNA]</scope>
    <source>
        <strain evidence="2 3">MEX-2019</strain>
        <tissue evidence="2">Muscle</tissue>
    </source>
</reference>
<organism evidence="2 3">
    <name type="scientific">Crenichthys baileyi</name>
    <name type="common">White River springfish</name>
    <dbReference type="NCBI Taxonomy" id="28760"/>
    <lineage>
        <taxon>Eukaryota</taxon>
        <taxon>Metazoa</taxon>
        <taxon>Chordata</taxon>
        <taxon>Craniata</taxon>
        <taxon>Vertebrata</taxon>
        <taxon>Euteleostomi</taxon>
        <taxon>Actinopterygii</taxon>
        <taxon>Neopterygii</taxon>
        <taxon>Teleostei</taxon>
        <taxon>Neoteleostei</taxon>
        <taxon>Acanthomorphata</taxon>
        <taxon>Ovalentaria</taxon>
        <taxon>Atherinomorphae</taxon>
        <taxon>Cyprinodontiformes</taxon>
        <taxon>Goodeidae</taxon>
        <taxon>Crenichthys</taxon>
    </lineage>
</organism>
<feature type="compositionally biased region" description="Polar residues" evidence="1">
    <location>
        <begin position="88"/>
        <end position="97"/>
    </location>
</feature>
<gene>
    <name evidence="2" type="ORF">CRENBAI_009645</name>
</gene>
<feature type="region of interest" description="Disordered" evidence="1">
    <location>
        <begin position="219"/>
        <end position="292"/>
    </location>
</feature>
<proteinExistence type="predicted"/>